<proteinExistence type="predicted"/>
<name>A0A936YYW4_9BURK</name>
<comment type="caution">
    <text evidence="2">The sequence shown here is derived from an EMBL/GenBank/DDBJ whole genome shotgun (WGS) entry which is preliminary data.</text>
</comment>
<sequence length="110" mass="11532">MSTSEQRKQWAAHLADEGRALEVQQRAAGATHSPTEGPLPHTVIELESAVAAAVAAERQRCAEIADSWCLEAKVLESFADFTQGELRAAVATARAAATEIRKGAAPPGAP</sequence>
<dbReference type="Proteomes" id="UP000599109">
    <property type="component" value="Unassembled WGS sequence"/>
</dbReference>
<protein>
    <submittedName>
        <fullName evidence="2">Uncharacterized protein</fullName>
    </submittedName>
</protein>
<organism evidence="2 3">
    <name type="scientific">Ramlibacter monticola</name>
    <dbReference type="NCBI Taxonomy" id="1926872"/>
    <lineage>
        <taxon>Bacteria</taxon>
        <taxon>Pseudomonadati</taxon>
        <taxon>Pseudomonadota</taxon>
        <taxon>Betaproteobacteria</taxon>
        <taxon>Burkholderiales</taxon>
        <taxon>Comamonadaceae</taxon>
        <taxon>Ramlibacter</taxon>
    </lineage>
</organism>
<keyword evidence="3" id="KW-1185">Reference proteome</keyword>
<accession>A0A936YYW4</accession>
<evidence type="ECO:0000256" key="1">
    <source>
        <dbReference type="SAM" id="MobiDB-lite"/>
    </source>
</evidence>
<gene>
    <name evidence="2" type="ORF">JJ685_10060</name>
</gene>
<dbReference type="RefSeq" id="WP_201674111.1">
    <property type="nucleotide sequence ID" value="NZ_JAEQNE010000002.1"/>
</dbReference>
<dbReference type="EMBL" id="JAEQNE010000002">
    <property type="protein sequence ID" value="MBL0391483.1"/>
    <property type="molecule type" value="Genomic_DNA"/>
</dbReference>
<evidence type="ECO:0000313" key="3">
    <source>
        <dbReference type="Proteomes" id="UP000599109"/>
    </source>
</evidence>
<feature type="region of interest" description="Disordered" evidence="1">
    <location>
        <begin position="21"/>
        <end position="40"/>
    </location>
</feature>
<reference evidence="2 3" key="1">
    <citation type="journal article" date="2017" name="Int. J. Syst. Evol. Microbiol.">
        <title>Ramlibacter monticola sp. nov., isolated from forest soil.</title>
        <authorList>
            <person name="Chaudhary D.K."/>
            <person name="Kim J."/>
        </authorList>
    </citation>
    <scope>NUCLEOTIDE SEQUENCE [LARGE SCALE GENOMIC DNA]</scope>
    <source>
        <strain evidence="2 3">KACC 19175</strain>
    </source>
</reference>
<dbReference type="AlphaFoldDB" id="A0A936YYW4"/>
<evidence type="ECO:0000313" key="2">
    <source>
        <dbReference type="EMBL" id="MBL0391483.1"/>
    </source>
</evidence>